<evidence type="ECO:0000313" key="1">
    <source>
        <dbReference type="Proteomes" id="UP000887566"/>
    </source>
</evidence>
<dbReference type="WBParaSite" id="PSAMB.scaffold135size73867.g2551.t1">
    <property type="protein sequence ID" value="PSAMB.scaffold135size73867.g2551.t1"/>
    <property type="gene ID" value="PSAMB.scaffold135size73867.g2551"/>
</dbReference>
<keyword evidence="1" id="KW-1185">Reference proteome</keyword>
<evidence type="ECO:0000313" key="2">
    <source>
        <dbReference type="WBParaSite" id="PSAMB.scaffold135size73867.g2551.t1"/>
    </source>
</evidence>
<organism evidence="1 2">
    <name type="scientific">Plectus sambesii</name>
    <dbReference type="NCBI Taxonomy" id="2011161"/>
    <lineage>
        <taxon>Eukaryota</taxon>
        <taxon>Metazoa</taxon>
        <taxon>Ecdysozoa</taxon>
        <taxon>Nematoda</taxon>
        <taxon>Chromadorea</taxon>
        <taxon>Plectida</taxon>
        <taxon>Plectina</taxon>
        <taxon>Plectoidea</taxon>
        <taxon>Plectidae</taxon>
        <taxon>Plectus</taxon>
    </lineage>
</organism>
<proteinExistence type="predicted"/>
<dbReference type="Proteomes" id="UP000887566">
    <property type="component" value="Unplaced"/>
</dbReference>
<reference evidence="2" key="1">
    <citation type="submission" date="2022-11" db="UniProtKB">
        <authorList>
            <consortium name="WormBaseParasite"/>
        </authorList>
    </citation>
    <scope>IDENTIFICATION</scope>
</reference>
<sequence length="119" mass="12726">MSVPCASLIRVADRDRAQEDNAVNTTPPVLAQVATALINSDESLLVYDGVVTADRRALTDHIVAASIQRCAQISTCRSIVHGLPLTRHSFAASATSGSEVSFSVSRKADWSCRDGNRLD</sequence>
<protein>
    <submittedName>
        <fullName evidence="2">Uncharacterized protein</fullName>
    </submittedName>
</protein>
<accession>A0A914V0J0</accession>
<name>A0A914V0J0_9BILA</name>
<dbReference type="AlphaFoldDB" id="A0A914V0J0"/>